<reference evidence="1 2" key="1">
    <citation type="submission" date="2019-05" db="EMBL/GenBank/DDBJ databases">
        <authorList>
            <consortium name="Science for Life Laboratories"/>
        </authorList>
    </citation>
    <scope>NUCLEOTIDE SEQUENCE [LARGE SCALE GENOMIC DNA]</scope>
    <source>
        <strain evidence="1">Soil9</strain>
    </source>
</reference>
<evidence type="ECO:0000313" key="1">
    <source>
        <dbReference type="EMBL" id="VTR93269.1"/>
    </source>
</evidence>
<keyword evidence="2" id="KW-1185">Reference proteome</keyword>
<dbReference type="Proteomes" id="UP000464178">
    <property type="component" value="Chromosome"/>
</dbReference>
<proteinExistence type="predicted"/>
<dbReference type="RefSeq" id="WP_162668026.1">
    <property type="nucleotide sequence ID" value="NZ_LR593886.1"/>
</dbReference>
<evidence type="ECO:0008006" key="3">
    <source>
        <dbReference type="Google" id="ProtNLM"/>
    </source>
</evidence>
<dbReference type="AlphaFoldDB" id="A0A6P2CWF1"/>
<evidence type="ECO:0000313" key="2">
    <source>
        <dbReference type="Proteomes" id="UP000464178"/>
    </source>
</evidence>
<sequence length="197" mass="22061">MSNKYQVTVFIWFEGDLKNNETGHSALKLQQIGAEKGDYYYLSVWPSTDDRKFIMPGRYGKTSLKAASESTKPKILPTSVRANEKDHFKDGHKAEKKYRFTGPSYNEMAIFMFTFLQGKITVTDSPKAKPGKYHFLAQNCSTAVAYCLKAGGAPAMPNHLIWGPSYLAGWCDELVEHYGGEIVENGSVTLFKRKAAL</sequence>
<dbReference type="EMBL" id="LR593886">
    <property type="protein sequence ID" value="VTR93269.1"/>
    <property type="molecule type" value="Genomic_DNA"/>
</dbReference>
<organism evidence="1 2">
    <name type="scientific">Gemmata massiliana</name>
    <dbReference type="NCBI Taxonomy" id="1210884"/>
    <lineage>
        <taxon>Bacteria</taxon>
        <taxon>Pseudomonadati</taxon>
        <taxon>Planctomycetota</taxon>
        <taxon>Planctomycetia</taxon>
        <taxon>Gemmatales</taxon>
        <taxon>Gemmataceae</taxon>
        <taxon>Gemmata</taxon>
    </lineage>
</organism>
<protein>
    <recommendedName>
        <fullName evidence="3">DUF4105 domain-containing protein</fullName>
    </recommendedName>
</protein>
<name>A0A6P2CWF1_9BACT</name>
<accession>A0A6P2CWF1</accession>
<gene>
    <name evidence="1" type="ORF">SOIL9_44450</name>
</gene>
<dbReference type="KEGG" id="gms:SOIL9_44450"/>